<dbReference type="AlphaFoldDB" id="A0A645GPP3"/>
<proteinExistence type="predicted"/>
<name>A0A645GPP3_9ZZZZ</name>
<dbReference type="EMBL" id="VSSQ01078331">
    <property type="protein sequence ID" value="MPN28156.1"/>
    <property type="molecule type" value="Genomic_DNA"/>
</dbReference>
<sequence>MVADQVRGVVLVAARPVQVPEGVAGQHFDGSVVSLPFRPDLDLQAVDPLIKGGIAVCRGFACVVHVSVQRREDGRPADGGVRRVDLLVVELRTNRAKAGGADLIRCPFTERIRRLPRSFRNTANVQSDSTKPSQV</sequence>
<evidence type="ECO:0000313" key="1">
    <source>
        <dbReference type="EMBL" id="MPN28156.1"/>
    </source>
</evidence>
<accession>A0A645GPP3</accession>
<protein>
    <submittedName>
        <fullName evidence="1">Uncharacterized protein</fullName>
    </submittedName>
</protein>
<gene>
    <name evidence="1" type="ORF">SDC9_175595</name>
</gene>
<comment type="caution">
    <text evidence="1">The sequence shown here is derived from an EMBL/GenBank/DDBJ whole genome shotgun (WGS) entry which is preliminary data.</text>
</comment>
<reference evidence="1" key="1">
    <citation type="submission" date="2019-08" db="EMBL/GenBank/DDBJ databases">
        <authorList>
            <person name="Kucharzyk K."/>
            <person name="Murdoch R.W."/>
            <person name="Higgins S."/>
            <person name="Loffler F."/>
        </authorList>
    </citation>
    <scope>NUCLEOTIDE SEQUENCE</scope>
</reference>
<organism evidence="1">
    <name type="scientific">bioreactor metagenome</name>
    <dbReference type="NCBI Taxonomy" id="1076179"/>
    <lineage>
        <taxon>unclassified sequences</taxon>
        <taxon>metagenomes</taxon>
        <taxon>ecological metagenomes</taxon>
    </lineage>
</organism>